<protein>
    <submittedName>
        <fullName evidence="3">Uncharacterized protein</fullName>
    </submittedName>
</protein>
<organism evidence="3 4">
    <name type="scientific">Corynespora cassiicola Philippines</name>
    <dbReference type="NCBI Taxonomy" id="1448308"/>
    <lineage>
        <taxon>Eukaryota</taxon>
        <taxon>Fungi</taxon>
        <taxon>Dikarya</taxon>
        <taxon>Ascomycota</taxon>
        <taxon>Pezizomycotina</taxon>
        <taxon>Dothideomycetes</taxon>
        <taxon>Pleosporomycetidae</taxon>
        <taxon>Pleosporales</taxon>
        <taxon>Corynesporascaceae</taxon>
        <taxon>Corynespora</taxon>
    </lineage>
</organism>
<evidence type="ECO:0000313" key="4">
    <source>
        <dbReference type="Proteomes" id="UP000240883"/>
    </source>
</evidence>
<evidence type="ECO:0000256" key="1">
    <source>
        <dbReference type="SAM" id="MobiDB-lite"/>
    </source>
</evidence>
<feature type="region of interest" description="Disordered" evidence="1">
    <location>
        <begin position="95"/>
        <end position="130"/>
    </location>
</feature>
<feature type="compositionally biased region" description="Polar residues" evidence="1">
    <location>
        <begin position="114"/>
        <end position="130"/>
    </location>
</feature>
<dbReference type="EMBL" id="KZ678136">
    <property type="protein sequence ID" value="PSN66205.1"/>
    <property type="molecule type" value="Genomic_DNA"/>
</dbReference>
<proteinExistence type="predicted"/>
<evidence type="ECO:0000313" key="3">
    <source>
        <dbReference type="EMBL" id="PSN66205.1"/>
    </source>
</evidence>
<dbReference type="AlphaFoldDB" id="A0A2T2NL96"/>
<evidence type="ECO:0000256" key="2">
    <source>
        <dbReference type="SAM" id="Phobius"/>
    </source>
</evidence>
<feature type="non-terminal residue" evidence="3">
    <location>
        <position position="178"/>
    </location>
</feature>
<keyword evidence="4" id="KW-1185">Reference proteome</keyword>
<keyword evidence="2" id="KW-0472">Membrane</keyword>
<feature type="transmembrane region" description="Helical" evidence="2">
    <location>
        <begin position="57"/>
        <end position="78"/>
    </location>
</feature>
<gene>
    <name evidence="3" type="ORF">BS50DRAFT_668939</name>
</gene>
<reference evidence="3 4" key="1">
    <citation type="journal article" date="2018" name="Front. Microbiol.">
        <title>Genome-Wide Analysis of Corynespora cassiicola Leaf Fall Disease Putative Effectors.</title>
        <authorList>
            <person name="Lopez D."/>
            <person name="Ribeiro S."/>
            <person name="Label P."/>
            <person name="Fumanal B."/>
            <person name="Venisse J.S."/>
            <person name="Kohler A."/>
            <person name="de Oliveira R.R."/>
            <person name="Labutti K."/>
            <person name="Lipzen A."/>
            <person name="Lail K."/>
            <person name="Bauer D."/>
            <person name="Ohm R.A."/>
            <person name="Barry K.W."/>
            <person name="Spatafora J."/>
            <person name="Grigoriev I.V."/>
            <person name="Martin F.M."/>
            <person name="Pujade-Renaud V."/>
        </authorList>
    </citation>
    <scope>NUCLEOTIDE SEQUENCE [LARGE SCALE GENOMIC DNA]</scope>
    <source>
        <strain evidence="3 4">Philippines</strain>
    </source>
</reference>
<sequence>WTRGRRAQIRFARGAIRVCPKRRQRSRPPLVLLVLVLLLLLLLPVLLLLPLLLLPLLLLPLLLLPLLLLPLLLLPLLLRRLLLAAFPPRPGPTQALSPLPCPARGATPPPSPRSPSQHITTPAQCHPSASQPHPDLSALFVLPACLPCLLCPLSPPCPPNTPASQHPSPSLHRLVTLP</sequence>
<feature type="non-terminal residue" evidence="3">
    <location>
        <position position="1"/>
    </location>
</feature>
<feature type="transmembrane region" description="Helical" evidence="2">
    <location>
        <begin position="30"/>
        <end position="51"/>
    </location>
</feature>
<name>A0A2T2NL96_CORCC</name>
<keyword evidence="2" id="KW-0812">Transmembrane</keyword>
<keyword evidence="2" id="KW-1133">Transmembrane helix</keyword>
<accession>A0A2T2NL96</accession>
<dbReference type="Proteomes" id="UP000240883">
    <property type="component" value="Unassembled WGS sequence"/>
</dbReference>